<evidence type="ECO:0000313" key="2">
    <source>
        <dbReference type="Proteomes" id="UP000276133"/>
    </source>
</evidence>
<organism evidence="1 2">
    <name type="scientific">Brachionus plicatilis</name>
    <name type="common">Marine rotifer</name>
    <name type="synonym">Brachionus muelleri</name>
    <dbReference type="NCBI Taxonomy" id="10195"/>
    <lineage>
        <taxon>Eukaryota</taxon>
        <taxon>Metazoa</taxon>
        <taxon>Spiralia</taxon>
        <taxon>Gnathifera</taxon>
        <taxon>Rotifera</taxon>
        <taxon>Eurotatoria</taxon>
        <taxon>Monogononta</taxon>
        <taxon>Pseudotrocha</taxon>
        <taxon>Ploima</taxon>
        <taxon>Brachionidae</taxon>
        <taxon>Brachionus</taxon>
    </lineage>
</organism>
<gene>
    <name evidence="1" type="ORF">BpHYR1_032133</name>
</gene>
<dbReference type="Proteomes" id="UP000276133">
    <property type="component" value="Unassembled WGS sequence"/>
</dbReference>
<proteinExistence type="predicted"/>
<evidence type="ECO:0000313" key="1">
    <source>
        <dbReference type="EMBL" id="RNA12744.1"/>
    </source>
</evidence>
<name>A0A3M7QNU9_BRAPC</name>
<accession>A0A3M7QNU9</accession>
<comment type="caution">
    <text evidence="1">The sequence shown here is derived from an EMBL/GenBank/DDBJ whole genome shotgun (WGS) entry which is preliminary data.</text>
</comment>
<keyword evidence="2" id="KW-1185">Reference proteome</keyword>
<dbReference type="AlphaFoldDB" id="A0A3M7QNU9"/>
<protein>
    <submittedName>
        <fullName evidence="1">Uncharacterized protein</fullName>
    </submittedName>
</protein>
<reference evidence="1 2" key="1">
    <citation type="journal article" date="2018" name="Sci. Rep.">
        <title>Genomic signatures of local adaptation to the degree of environmental predictability in rotifers.</title>
        <authorList>
            <person name="Franch-Gras L."/>
            <person name="Hahn C."/>
            <person name="Garcia-Roger E.M."/>
            <person name="Carmona M.J."/>
            <person name="Serra M."/>
            <person name="Gomez A."/>
        </authorList>
    </citation>
    <scope>NUCLEOTIDE SEQUENCE [LARGE SCALE GENOMIC DNA]</scope>
    <source>
        <strain evidence="1">HYR1</strain>
    </source>
</reference>
<sequence length="79" mass="9471">MAESLQRVYFKEIYSNIDRDITCYLDLECFKRNTILKRISWTARFFVEKLCNELADCLLKNDVDAILKILEVNEEIKYV</sequence>
<dbReference type="EMBL" id="REGN01005624">
    <property type="protein sequence ID" value="RNA12744.1"/>
    <property type="molecule type" value="Genomic_DNA"/>
</dbReference>